<evidence type="ECO:0000313" key="1">
    <source>
        <dbReference type="Proteomes" id="UP000095283"/>
    </source>
</evidence>
<dbReference type="WBParaSite" id="Hba_03111">
    <property type="protein sequence ID" value="Hba_03111"/>
    <property type="gene ID" value="Hba_03111"/>
</dbReference>
<dbReference type="PANTHER" id="PTHR36520">
    <property type="entry name" value="PROTEIN CBG13000-RELATED"/>
    <property type="match status" value="1"/>
</dbReference>
<accession>A0A1I7WDY6</accession>
<dbReference type="AlphaFoldDB" id="A0A1I7WDY6"/>
<protein>
    <submittedName>
        <fullName evidence="2">Uncharacterized protein</fullName>
    </submittedName>
</protein>
<keyword evidence="1" id="KW-1185">Reference proteome</keyword>
<proteinExistence type="predicted"/>
<name>A0A1I7WDY6_HETBA</name>
<sequence>MSNQYFASVTLDPARGRHSGGDMVIPVPYWGFLDLSGHFIERAQNNNSIKNLYLNVFNFSAKFKRYIQILLIVEMKLENTFPQNALISVNQPLLPVALLPRKNVPMACKPPLCNPYHANLGVGVERNVFIEDGAEGELDLPIPIGKDIAYRLPISGNIHFGKKNIFYFF</sequence>
<dbReference type="PANTHER" id="PTHR36520:SF1">
    <property type="entry name" value="PROTEIN CBG14667"/>
    <property type="match status" value="1"/>
</dbReference>
<dbReference type="Proteomes" id="UP000095283">
    <property type="component" value="Unplaced"/>
</dbReference>
<evidence type="ECO:0000313" key="2">
    <source>
        <dbReference type="WBParaSite" id="Hba_03111"/>
    </source>
</evidence>
<reference evidence="2" key="1">
    <citation type="submission" date="2016-11" db="UniProtKB">
        <authorList>
            <consortium name="WormBaseParasite"/>
        </authorList>
    </citation>
    <scope>IDENTIFICATION</scope>
</reference>
<organism evidence="1 2">
    <name type="scientific">Heterorhabditis bacteriophora</name>
    <name type="common">Entomopathogenic nematode worm</name>
    <dbReference type="NCBI Taxonomy" id="37862"/>
    <lineage>
        <taxon>Eukaryota</taxon>
        <taxon>Metazoa</taxon>
        <taxon>Ecdysozoa</taxon>
        <taxon>Nematoda</taxon>
        <taxon>Chromadorea</taxon>
        <taxon>Rhabditida</taxon>
        <taxon>Rhabditina</taxon>
        <taxon>Rhabditomorpha</taxon>
        <taxon>Strongyloidea</taxon>
        <taxon>Heterorhabditidae</taxon>
        <taxon>Heterorhabditis</taxon>
    </lineage>
</organism>